<dbReference type="SUPFAM" id="SSF52540">
    <property type="entry name" value="P-loop containing nucleoside triphosphate hydrolases"/>
    <property type="match status" value="1"/>
</dbReference>
<proteinExistence type="inferred from homology"/>
<gene>
    <name evidence="4" type="ORF">DDW03_000755</name>
    <name evidence="5" type="ORF">DDW03_00225</name>
</gene>
<accession>A0A2T9WM96</accession>
<dbReference type="InterPro" id="IPR027417">
    <property type="entry name" value="P-loop_NTPase"/>
</dbReference>
<keyword evidence="2" id="KW-0175">Coiled coil</keyword>
<dbReference type="Pfam" id="PF00437">
    <property type="entry name" value="T2SSE"/>
    <property type="match status" value="1"/>
</dbReference>
<dbReference type="InterPro" id="IPR050921">
    <property type="entry name" value="T4SS_GSP_E_ATPase"/>
</dbReference>
<dbReference type="PANTHER" id="PTHR30486">
    <property type="entry name" value="TWITCHING MOTILITY PROTEIN PILT"/>
    <property type="match status" value="1"/>
</dbReference>
<evidence type="ECO:0000313" key="4">
    <source>
        <dbReference type="EMBL" id="MCC5446932.1"/>
    </source>
</evidence>
<feature type="domain" description="Bacterial type II secretion system protein E" evidence="3">
    <location>
        <begin position="329"/>
        <end position="596"/>
    </location>
</feature>
<reference evidence="5" key="1">
    <citation type="journal article" date="2015" name="Appl. Environ. Microbiol.">
        <title>Nanoarchaeota, Their Sulfolobales Host, and Nanoarchaeota Virus Distribution across Yellowstone National Park Hot Springs.</title>
        <authorList>
            <person name="Munson-McGee J.H."/>
            <person name="Field E.K."/>
            <person name="Bateson M."/>
            <person name="Rooney C."/>
            <person name="Stepanauskas R."/>
            <person name="Young M.J."/>
        </authorList>
    </citation>
    <scope>NUCLEOTIDE SEQUENCE [LARGE SCALE GENOMIC DNA]</scope>
    <source>
        <strain evidence="5">SCGC AB-777_F03</strain>
    </source>
</reference>
<evidence type="ECO:0000313" key="5">
    <source>
        <dbReference type="EMBL" id="PVU68942.1"/>
    </source>
</evidence>
<dbReference type="Gene3D" id="3.40.50.300">
    <property type="entry name" value="P-loop containing nucleotide triphosphate hydrolases"/>
    <property type="match status" value="1"/>
</dbReference>
<dbReference type="RefSeq" id="WP_228615161.1">
    <property type="nucleotide sequence ID" value="NZ_QEFP02000004.1"/>
</dbReference>
<dbReference type="AlphaFoldDB" id="A0A2T9WM96"/>
<evidence type="ECO:0000259" key="3">
    <source>
        <dbReference type="Pfam" id="PF00437"/>
    </source>
</evidence>
<protein>
    <submittedName>
        <fullName evidence="4">Type II/IV secretion system ATPase subunit</fullName>
    </submittedName>
</protein>
<dbReference type="InterPro" id="IPR001482">
    <property type="entry name" value="T2SS/T4SS_dom"/>
</dbReference>
<dbReference type="Gene3D" id="3.30.450.380">
    <property type="match status" value="1"/>
</dbReference>
<dbReference type="Proteomes" id="UP000245509">
    <property type="component" value="Unassembled WGS sequence"/>
</dbReference>
<organism evidence="5">
    <name type="scientific">Nanobsidianus stetteri</name>
    <dbReference type="NCBI Taxonomy" id="1294122"/>
    <lineage>
        <taxon>Archaea</taxon>
        <taxon>Nanobdellota</taxon>
        <taxon>Candidatus Nanoarchaeia</taxon>
        <taxon>Nanoarchaeales</taxon>
        <taxon>Nanopusillaceae</taxon>
        <taxon>Candidatus Nanobsidianus</taxon>
    </lineage>
</organism>
<dbReference type="EMBL" id="QEFP01000001">
    <property type="protein sequence ID" value="PVU68942.1"/>
    <property type="molecule type" value="Genomic_DNA"/>
</dbReference>
<dbReference type="PANTHER" id="PTHR30486:SF6">
    <property type="entry name" value="TYPE IV PILUS RETRACTATION ATPASE PILT"/>
    <property type="match status" value="1"/>
</dbReference>
<dbReference type="GO" id="GO:0016887">
    <property type="term" value="F:ATP hydrolysis activity"/>
    <property type="evidence" value="ECO:0007669"/>
    <property type="project" value="InterPro"/>
</dbReference>
<reference evidence="5" key="2">
    <citation type="submission" date="2017-05" db="EMBL/GenBank/DDBJ databases">
        <authorList>
            <person name="Song R."/>
            <person name="Chenine A.L."/>
            <person name="Ruprecht R.M."/>
        </authorList>
    </citation>
    <scope>NUCLEOTIDE SEQUENCE</scope>
    <source>
        <strain evidence="5">SCGC AB-777_F03</strain>
    </source>
</reference>
<comment type="caution">
    <text evidence="5">The sequence shown here is derived from an EMBL/GenBank/DDBJ whole genome shotgun (WGS) entry which is preliminary data.</text>
</comment>
<evidence type="ECO:0000256" key="2">
    <source>
        <dbReference type="SAM" id="Coils"/>
    </source>
</evidence>
<comment type="similarity">
    <text evidence="1">Belongs to the GSP E family.</text>
</comment>
<dbReference type="EMBL" id="QEFP02000004">
    <property type="protein sequence ID" value="MCC5446932.1"/>
    <property type="molecule type" value="Genomic_DNA"/>
</dbReference>
<reference evidence="4" key="4">
    <citation type="submission" date="2021-11" db="EMBL/GenBank/DDBJ databases">
        <authorList>
            <person name="Munson-Mcgee J."/>
            <person name="Field E."/>
            <person name="Bateson M."/>
            <person name="Rooney C."/>
            <person name="Stepanauskas R."/>
            <person name="Young M."/>
        </authorList>
    </citation>
    <scope>NUCLEOTIDE SEQUENCE</scope>
    <source>
        <strain evidence="4">SCGC AB-777_F03</strain>
    </source>
</reference>
<evidence type="ECO:0000256" key="1">
    <source>
        <dbReference type="ARBA" id="ARBA00006611"/>
    </source>
</evidence>
<sequence>MLNNLQYEIKMNGKERVLYVNAKNYNNIATIEDDPNIMEYILNILSIDPFVNTIIIEQDENIEYYEDSIKVLNSFLDVYLSIKNNISEYYRYLLTGNPLYSEIKTIIDYLDKEYLKDPIGTYIFIRRMKRKLMSILKNNKDLENQISNLISLIDNFLIKFESLPIYKYIKPFLIGYQIGNREIYRRILLGDIKPKFIDTKYINKISESYNIVDSYRLDKNTEVFILKNPEETVFRYYIFPEEYKIFSEETFLSHKAIEILQEYEPRKEDYLDVERLREIYNNILNNILAKLMSIYNINIDKSRLELIKSIIIRYTIGFGIIEKIVLDENLEDLFINPPAGITPIYLQHSKYEMCVTNVTPTRREVESWATKLRLISGRPFDEANPVLDTDLVIGNNILLRVAALSPPLSPFGLSYIIRRHRSKPWTLPLFIDNKMLNYQAAGLLSFLVANGRTILIAGTRGSGKTSLLTALMLEIPKKVRIVTVEDTLEIPTEFFRSIGYNIVPMKVRSPFSLKSAELSAEEGLRVSLRMGDSAIIVGEVRSKEALTLYEAMRVGAVANAVMGTLHAESPYGVYDRVVNDLGVPKTSFKATDIIVIVNPIKEPSGLKRYRRVLRITEVRKLWDQDPLREKGFVDLMVYDAEKDNLEPTLELINGDSDILKAVASRIRYLSKSWERIWNMIETIGLSKKILVDIAREKNRKDILEADFVSAYNEVFYQYVDKSIKEYNEIVKEYILDNMKKWIYQKLS</sequence>
<reference evidence="4" key="3">
    <citation type="submission" date="2017-05" db="EMBL/GenBank/DDBJ databases">
        <authorList>
            <person name="Munson-Mcgee J.H."/>
        </authorList>
    </citation>
    <scope>NUCLEOTIDE SEQUENCE</scope>
    <source>
        <strain evidence="4">SCGC AB-777_F03</strain>
    </source>
</reference>
<feature type="coiled-coil region" evidence="2">
    <location>
        <begin position="125"/>
        <end position="159"/>
    </location>
</feature>
<name>A0A2T9WM96_NANST</name>